<keyword evidence="3 6" id="KW-0812">Transmembrane</keyword>
<dbReference type="OrthoDB" id="9774361at2"/>
<comment type="caution">
    <text evidence="7">The sequence shown here is derived from an EMBL/GenBank/DDBJ whole genome shotgun (WGS) entry which is preliminary data.</text>
</comment>
<dbReference type="PANTHER" id="PTHR21716">
    <property type="entry name" value="TRANSMEMBRANE PROTEIN"/>
    <property type="match status" value="1"/>
</dbReference>
<evidence type="ECO:0000313" key="7">
    <source>
        <dbReference type="EMBL" id="KEZ54114.1"/>
    </source>
</evidence>
<accession>A0A084H3F2</accession>
<dbReference type="NCBIfam" id="TIGR02872">
    <property type="entry name" value="spore_ytvI"/>
    <property type="match status" value="1"/>
</dbReference>
<feature type="transmembrane region" description="Helical" evidence="6">
    <location>
        <begin position="208"/>
        <end position="235"/>
    </location>
</feature>
<dbReference type="GO" id="GO:0055085">
    <property type="term" value="P:transmembrane transport"/>
    <property type="evidence" value="ECO:0007669"/>
    <property type="project" value="TreeGrafter"/>
</dbReference>
<evidence type="ECO:0000313" key="8">
    <source>
        <dbReference type="Proteomes" id="UP000028549"/>
    </source>
</evidence>
<dbReference type="EMBL" id="JNVC02000001">
    <property type="protein sequence ID" value="KEZ54114.1"/>
    <property type="molecule type" value="Genomic_DNA"/>
</dbReference>
<feature type="transmembrane region" description="Helical" evidence="6">
    <location>
        <begin position="162"/>
        <end position="183"/>
    </location>
</feature>
<evidence type="ECO:0000256" key="2">
    <source>
        <dbReference type="ARBA" id="ARBA00009773"/>
    </source>
</evidence>
<evidence type="ECO:0000256" key="3">
    <source>
        <dbReference type="ARBA" id="ARBA00022692"/>
    </source>
</evidence>
<name>A0A084H3F2_METID</name>
<feature type="transmembrane region" description="Helical" evidence="6">
    <location>
        <begin position="62"/>
        <end position="80"/>
    </location>
</feature>
<feature type="transmembrane region" description="Helical" evidence="6">
    <location>
        <begin position="277"/>
        <end position="295"/>
    </location>
</feature>
<comment type="similarity">
    <text evidence="2">Belongs to the autoinducer-2 exporter (AI-2E) (TC 2.A.86) family.</text>
</comment>
<proteinExistence type="inferred from homology"/>
<feature type="transmembrane region" description="Helical" evidence="6">
    <location>
        <begin position="241"/>
        <end position="265"/>
    </location>
</feature>
<evidence type="ECO:0000256" key="5">
    <source>
        <dbReference type="ARBA" id="ARBA00023136"/>
    </source>
</evidence>
<evidence type="ECO:0000256" key="6">
    <source>
        <dbReference type="SAM" id="Phobius"/>
    </source>
</evidence>
<keyword evidence="5 6" id="KW-0472">Membrane</keyword>
<evidence type="ECO:0000256" key="1">
    <source>
        <dbReference type="ARBA" id="ARBA00004141"/>
    </source>
</evidence>
<gene>
    <name evidence="7" type="ORF">GS18_0204090</name>
</gene>
<dbReference type="Proteomes" id="UP000028549">
    <property type="component" value="Unassembled WGS sequence"/>
</dbReference>
<feature type="transmembrane region" description="Helical" evidence="6">
    <location>
        <begin position="33"/>
        <end position="50"/>
    </location>
</feature>
<reference evidence="7 8" key="1">
    <citation type="journal article" date="2005" name="Int. J. Syst. Evol. Microbiol.">
        <title>Bacillus cibi sp. nov., isolated from jeotgal, a traditional Korean fermented seafood.</title>
        <authorList>
            <person name="Yoon J.H."/>
            <person name="Lee C.H."/>
            <person name="Oh T.K."/>
        </authorList>
    </citation>
    <scope>NUCLEOTIDE SEQUENCE [LARGE SCALE GENOMIC DNA]</scope>
    <source>
        <strain evidence="7 8">DSM 16189</strain>
    </source>
</reference>
<organism evidence="7 8">
    <name type="scientific">Metabacillus indicus</name>
    <name type="common">Bacillus indicus</name>
    <dbReference type="NCBI Taxonomy" id="246786"/>
    <lineage>
        <taxon>Bacteria</taxon>
        <taxon>Bacillati</taxon>
        <taxon>Bacillota</taxon>
        <taxon>Bacilli</taxon>
        <taxon>Bacillales</taxon>
        <taxon>Bacillaceae</taxon>
        <taxon>Metabacillus</taxon>
    </lineage>
</organism>
<dbReference type="Pfam" id="PF01594">
    <property type="entry name" value="AI-2E_transport"/>
    <property type="match status" value="1"/>
</dbReference>
<dbReference type="InterPro" id="IPR002549">
    <property type="entry name" value="AI-2E-like"/>
</dbReference>
<sequence length="352" mass="39738">MSTIFTKRRLLTALFIVLIGLIIYFLLPISVPLIMAFLTALLLEPLVRLLQNRAKFQRKLSVLITFLLFLCLIAVSGYFITTKVVGEAIITIENAPEYINEITVAWNEIEERFTHSAKDLPPEFVNEISNQVKEFLEKTKADLASSVNIENVKTIITNIPDYMVNMLVFLIALFLFMLELPNLKMRMYAHMKENTAQKVNFMINRMSYVIFGFVKAQFLVSIIIFIASFIGLMLIMPEVALVMAIIIWVIDVIPIIGSIIIMGPWTLYHLISGDTILAAKLGILTAVLLIIRRTVEPKVMGSHIGLSPLATLISMYLGLKLFGVLGFFIGPMILIIYNSAREAGIIRFTFKI</sequence>
<comment type="subcellular location">
    <subcellularLocation>
        <location evidence="1">Membrane</location>
        <topology evidence="1">Multi-pass membrane protein</topology>
    </subcellularLocation>
</comment>
<evidence type="ECO:0000256" key="4">
    <source>
        <dbReference type="ARBA" id="ARBA00022989"/>
    </source>
</evidence>
<feature type="transmembrane region" description="Helical" evidence="6">
    <location>
        <begin position="315"/>
        <end position="337"/>
    </location>
</feature>
<keyword evidence="8" id="KW-1185">Reference proteome</keyword>
<dbReference type="RefSeq" id="WP_029565561.1">
    <property type="nucleotide sequence ID" value="NZ_JNVC02000001.1"/>
</dbReference>
<dbReference type="STRING" id="246786.GS18_0204090"/>
<dbReference type="InterPro" id="IPR014227">
    <property type="entry name" value="YtvI-like"/>
</dbReference>
<dbReference type="AlphaFoldDB" id="A0A084H3F2"/>
<dbReference type="PANTHER" id="PTHR21716:SF68">
    <property type="entry name" value="TRANSPORT PROTEIN YTVI-RELATED"/>
    <property type="match status" value="1"/>
</dbReference>
<protein>
    <submittedName>
        <fullName evidence="7">Membrane protein</fullName>
    </submittedName>
</protein>
<dbReference type="GO" id="GO:0016020">
    <property type="term" value="C:membrane"/>
    <property type="evidence" value="ECO:0007669"/>
    <property type="project" value="UniProtKB-SubCell"/>
</dbReference>
<keyword evidence="4 6" id="KW-1133">Transmembrane helix</keyword>